<sequence>MIKVDILKNDLRIKNINYGSIENIYSFYQNTDVFKYATGVYGSISYDTFSNQIAEFISQNNVFFLDIILETKNSSINRNSIGLIKGSLSVKEKILWINSIAIDLPYQSKGYGQKVISILVDHFKNKYNVNTVGLSVSKSNTLGINFWEKCGFSECDFETLYGFHKITEHAVIMWKKV</sequence>
<name>B8I3G2_RUMCH</name>
<dbReference type="HOGENOM" id="CLU_1515338_0_0_9"/>
<feature type="domain" description="N-acetyltransferase" evidence="1">
    <location>
        <begin position="11"/>
        <end position="177"/>
    </location>
</feature>
<proteinExistence type="predicted"/>
<dbReference type="EMBL" id="CP001348">
    <property type="protein sequence ID" value="ACL76305.1"/>
    <property type="molecule type" value="Genomic_DNA"/>
</dbReference>
<dbReference type="Pfam" id="PF00583">
    <property type="entry name" value="Acetyltransf_1"/>
    <property type="match status" value="1"/>
</dbReference>
<dbReference type="AlphaFoldDB" id="B8I3G2"/>
<dbReference type="InterPro" id="IPR016181">
    <property type="entry name" value="Acyl_CoA_acyltransferase"/>
</dbReference>
<evidence type="ECO:0000313" key="3">
    <source>
        <dbReference type="Proteomes" id="UP000001349"/>
    </source>
</evidence>
<dbReference type="SUPFAM" id="SSF55729">
    <property type="entry name" value="Acyl-CoA N-acyltransferases (Nat)"/>
    <property type="match status" value="1"/>
</dbReference>
<evidence type="ECO:0000259" key="1">
    <source>
        <dbReference type="PROSITE" id="PS51186"/>
    </source>
</evidence>
<keyword evidence="2" id="KW-0808">Transferase</keyword>
<keyword evidence="3" id="KW-1185">Reference proteome</keyword>
<accession>B8I3G2</accession>
<dbReference type="KEGG" id="cce:Ccel_1957"/>
<organism evidence="2 3">
    <name type="scientific">Ruminiclostridium cellulolyticum (strain ATCC 35319 / DSM 5812 / JCM 6584 / H10)</name>
    <name type="common">Clostridium cellulolyticum</name>
    <dbReference type="NCBI Taxonomy" id="394503"/>
    <lineage>
        <taxon>Bacteria</taxon>
        <taxon>Bacillati</taxon>
        <taxon>Bacillota</taxon>
        <taxon>Clostridia</taxon>
        <taxon>Eubacteriales</taxon>
        <taxon>Oscillospiraceae</taxon>
        <taxon>Ruminiclostridium</taxon>
    </lineage>
</organism>
<dbReference type="eggNOG" id="ENOG5033MX2">
    <property type="taxonomic scope" value="Bacteria"/>
</dbReference>
<protein>
    <submittedName>
        <fullName evidence="2">GCN5-related N-acetyltransferase</fullName>
    </submittedName>
</protein>
<dbReference type="Proteomes" id="UP000001349">
    <property type="component" value="Chromosome"/>
</dbReference>
<gene>
    <name evidence="2" type="ordered locus">Ccel_1957</name>
</gene>
<dbReference type="OrthoDB" id="9127144at2"/>
<reference evidence="2 3" key="1">
    <citation type="submission" date="2009-01" db="EMBL/GenBank/DDBJ databases">
        <title>Complete sequence of Clostridium cellulolyticum H10.</title>
        <authorList>
            <consortium name="US DOE Joint Genome Institute"/>
            <person name="Lucas S."/>
            <person name="Copeland A."/>
            <person name="Lapidus A."/>
            <person name="Glavina del Rio T."/>
            <person name="Dalin E."/>
            <person name="Tice H."/>
            <person name="Bruce D."/>
            <person name="Goodwin L."/>
            <person name="Pitluck S."/>
            <person name="Chertkov O."/>
            <person name="Saunders E."/>
            <person name="Brettin T."/>
            <person name="Detter J.C."/>
            <person name="Han C."/>
            <person name="Larimer F."/>
            <person name="Land M."/>
            <person name="Hauser L."/>
            <person name="Kyrpides N."/>
            <person name="Ivanova N."/>
            <person name="Zhou J."/>
            <person name="Richardson P."/>
        </authorList>
    </citation>
    <scope>NUCLEOTIDE SEQUENCE [LARGE SCALE GENOMIC DNA]</scope>
    <source>
        <strain evidence="3">ATCC 35319 / DSM 5812 / JCM 6584 / H10</strain>
    </source>
</reference>
<dbReference type="STRING" id="394503.Ccel_1957"/>
<dbReference type="InterPro" id="IPR000182">
    <property type="entry name" value="GNAT_dom"/>
</dbReference>
<dbReference type="GO" id="GO:0016747">
    <property type="term" value="F:acyltransferase activity, transferring groups other than amino-acyl groups"/>
    <property type="evidence" value="ECO:0007669"/>
    <property type="project" value="InterPro"/>
</dbReference>
<dbReference type="PROSITE" id="PS51186">
    <property type="entry name" value="GNAT"/>
    <property type="match status" value="1"/>
</dbReference>
<evidence type="ECO:0000313" key="2">
    <source>
        <dbReference type="EMBL" id="ACL76305.1"/>
    </source>
</evidence>
<dbReference type="RefSeq" id="WP_015925409.1">
    <property type="nucleotide sequence ID" value="NC_011898.1"/>
</dbReference>
<dbReference type="Gene3D" id="3.40.630.30">
    <property type="match status" value="1"/>
</dbReference>